<feature type="region of interest" description="Disordered" evidence="1">
    <location>
        <begin position="151"/>
        <end position="202"/>
    </location>
</feature>
<dbReference type="eggNOG" id="arCOG13689">
    <property type="taxonomic scope" value="Archaea"/>
</dbReference>
<sequence length="320" mass="34892">MDQKHTPIDAISHRLRPLLTTLADGGEKVLGERPTMEHVLLVLFLITGVYMYLGASEFAPAAQRFPQLMAGATVVFSVLLLARNYLTVVGPLAGALLGGYFAYVGGSAFVDTGDGLFYLISGAVLFVVAVVFRERFGAAVESFVAEPVQVMGGDDSQPKQADEDADTTLEEEPETDADSIEERTADESESETDEEAESEDEGSAAMYVYEIDDPRGPIVTGALCTVYMLLTFSIGMLYATPIFVALWTLWVRMDVLKAVAMVVLSFMISQAFYDFVERDVARGWLTGWQPPTPADLLSVSPHTNLFPHTIELLQWGVLLG</sequence>
<dbReference type="RefSeq" id="WP_006092782.1">
    <property type="nucleotide sequence ID" value="NZ_AOHW01000053.1"/>
</dbReference>
<evidence type="ECO:0000256" key="2">
    <source>
        <dbReference type="SAM" id="Phobius"/>
    </source>
</evidence>
<reference evidence="3 4" key="1">
    <citation type="journal article" date="2014" name="PLoS Genet.">
        <title>Phylogenetically driven sequencing of extremely halophilic archaea reveals strategies for static and dynamic osmo-response.</title>
        <authorList>
            <person name="Becker E.A."/>
            <person name="Seitzer P.M."/>
            <person name="Tritt A."/>
            <person name="Larsen D."/>
            <person name="Krusor M."/>
            <person name="Yao A.I."/>
            <person name="Wu D."/>
            <person name="Madern D."/>
            <person name="Eisen J.A."/>
            <person name="Darling A.E."/>
            <person name="Facciotti M.T."/>
        </authorList>
    </citation>
    <scope>NUCLEOTIDE SEQUENCE [LARGE SCALE GENOMIC DNA]</scope>
    <source>
        <strain evidence="3 4">GA33</strain>
    </source>
</reference>
<evidence type="ECO:0000256" key="1">
    <source>
        <dbReference type="SAM" id="MobiDB-lite"/>
    </source>
</evidence>
<feature type="transmembrane region" description="Helical" evidence="2">
    <location>
        <begin position="89"/>
        <end position="109"/>
    </location>
</feature>
<gene>
    <name evidence="3" type="ORF">C496_22399</name>
</gene>
<dbReference type="PATRIC" id="fig|1114856.3.peg.4630"/>
<keyword evidence="2" id="KW-1133">Transmembrane helix</keyword>
<evidence type="ECO:0008006" key="5">
    <source>
        <dbReference type="Google" id="ProtNLM"/>
    </source>
</evidence>
<evidence type="ECO:0000313" key="4">
    <source>
        <dbReference type="Proteomes" id="UP000011599"/>
    </source>
</evidence>
<accession>L9VG32</accession>
<keyword evidence="4" id="KW-1185">Reference proteome</keyword>
<dbReference type="Proteomes" id="UP000011599">
    <property type="component" value="Unassembled WGS sequence"/>
</dbReference>
<feature type="transmembrane region" description="Helical" evidence="2">
    <location>
        <begin position="225"/>
        <end position="249"/>
    </location>
</feature>
<feature type="compositionally biased region" description="Acidic residues" evidence="1">
    <location>
        <begin position="187"/>
        <end position="202"/>
    </location>
</feature>
<feature type="transmembrane region" description="Helical" evidence="2">
    <location>
        <begin position="35"/>
        <end position="53"/>
    </location>
</feature>
<keyword evidence="2" id="KW-0812">Transmembrane</keyword>
<protein>
    <recommendedName>
        <fullName evidence="5">Tripartite tricarboxylate transporter TctB family protein</fullName>
    </recommendedName>
</protein>
<organism evidence="3 4">
    <name type="scientific">Natronorubrum tibetense GA33</name>
    <dbReference type="NCBI Taxonomy" id="1114856"/>
    <lineage>
        <taxon>Archaea</taxon>
        <taxon>Methanobacteriati</taxon>
        <taxon>Methanobacteriota</taxon>
        <taxon>Stenosarchaea group</taxon>
        <taxon>Halobacteria</taxon>
        <taxon>Halobacteriales</taxon>
        <taxon>Natrialbaceae</taxon>
        <taxon>Natronorubrum</taxon>
    </lineage>
</organism>
<proteinExistence type="predicted"/>
<feature type="compositionally biased region" description="Acidic residues" evidence="1">
    <location>
        <begin position="163"/>
        <end position="179"/>
    </location>
</feature>
<name>L9VG32_9EURY</name>
<keyword evidence="2" id="KW-0472">Membrane</keyword>
<comment type="caution">
    <text evidence="3">The sequence shown here is derived from an EMBL/GenBank/DDBJ whole genome shotgun (WGS) entry which is preliminary data.</text>
</comment>
<dbReference type="EMBL" id="AOHW01000053">
    <property type="protein sequence ID" value="ELY35927.1"/>
    <property type="molecule type" value="Genomic_DNA"/>
</dbReference>
<evidence type="ECO:0000313" key="3">
    <source>
        <dbReference type="EMBL" id="ELY35927.1"/>
    </source>
</evidence>
<dbReference type="STRING" id="1114856.GCA_000383975_01525"/>
<feature type="transmembrane region" description="Helical" evidence="2">
    <location>
        <begin position="115"/>
        <end position="132"/>
    </location>
</feature>
<dbReference type="OrthoDB" id="326396at2157"/>
<feature type="transmembrane region" description="Helical" evidence="2">
    <location>
        <begin position="65"/>
        <end position="82"/>
    </location>
</feature>
<dbReference type="AlphaFoldDB" id="L9VG32"/>